<dbReference type="Gene3D" id="3.40.630.30">
    <property type="match status" value="1"/>
</dbReference>
<protein>
    <recommendedName>
        <fullName evidence="3">GNAT family N-acetyltransferase</fullName>
    </recommendedName>
</protein>
<evidence type="ECO:0008006" key="3">
    <source>
        <dbReference type="Google" id="ProtNLM"/>
    </source>
</evidence>
<dbReference type="Proteomes" id="UP000279562">
    <property type="component" value="Unassembled WGS sequence"/>
</dbReference>
<evidence type="ECO:0000313" key="2">
    <source>
        <dbReference type="Proteomes" id="UP000279562"/>
    </source>
</evidence>
<sequence length="212" mass="24474">MSNIKFRLAKPSDAKQIAELHYRVRDTYSVGYFAQMGLSFLKKYYKVVLDDPYEVVVCAEDDGVLCGFCSASLDINKQMERMNKKKLSLLISAIPSFILKPSLIGATIKRYKVSRHQDDEKLIPKEGARCEYWMWDANNKNSAYSVALWNTYLEILYKLGVKKFPLDVDDVNQKVMKFHLLNKAVATEHIILSDGRERTLLEYDLVARFAKK</sequence>
<dbReference type="EMBL" id="RQYF01000054">
    <property type="protein sequence ID" value="RRD89310.1"/>
    <property type="molecule type" value="Genomic_DNA"/>
</dbReference>
<name>A0A3P2A511_9BACE</name>
<proteinExistence type="predicted"/>
<dbReference type="InterPro" id="IPR016181">
    <property type="entry name" value="Acyl_CoA_acyltransferase"/>
</dbReference>
<accession>A0A3P2A511</accession>
<dbReference type="RefSeq" id="WP_125239619.1">
    <property type="nucleotide sequence ID" value="NZ_RQYF01000054.1"/>
</dbReference>
<organism evidence="1 2">
    <name type="scientific">Prevotella heparinolytica</name>
    <dbReference type="NCBI Taxonomy" id="28113"/>
    <lineage>
        <taxon>Bacteria</taxon>
        <taxon>Pseudomonadati</taxon>
        <taxon>Bacteroidota</taxon>
        <taxon>Bacteroidia</taxon>
        <taxon>Bacteroidales</taxon>
        <taxon>Bacteroidaceae</taxon>
        <taxon>Bacteroides</taxon>
    </lineage>
</organism>
<comment type="caution">
    <text evidence="1">The sequence shown here is derived from an EMBL/GenBank/DDBJ whole genome shotgun (WGS) entry which is preliminary data.</text>
</comment>
<reference evidence="1 2" key="1">
    <citation type="submission" date="2018-11" db="EMBL/GenBank/DDBJ databases">
        <title>Genomes From Bacteria Associated with the Canine Oral Cavity: a Test Case for Automated Genome-Based Taxonomic Assignment.</title>
        <authorList>
            <person name="Coil D.A."/>
            <person name="Jospin G."/>
            <person name="Darling A.E."/>
            <person name="Wallis C."/>
            <person name="Davis I.J."/>
            <person name="Harris S."/>
            <person name="Eisen J.A."/>
            <person name="Holcombe L.J."/>
            <person name="O'Flynn C."/>
        </authorList>
    </citation>
    <scope>NUCLEOTIDE SEQUENCE [LARGE SCALE GENOMIC DNA]</scope>
    <source>
        <strain evidence="1 2">OH1047_COT-310</strain>
    </source>
</reference>
<gene>
    <name evidence="1" type="ORF">EII33_10215</name>
</gene>
<dbReference type="AlphaFoldDB" id="A0A3P2A511"/>
<keyword evidence="2" id="KW-1185">Reference proteome</keyword>
<evidence type="ECO:0000313" key="1">
    <source>
        <dbReference type="EMBL" id="RRD89310.1"/>
    </source>
</evidence>
<dbReference type="SUPFAM" id="SSF55729">
    <property type="entry name" value="Acyl-CoA N-acyltransferases (Nat)"/>
    <property type="match status" value="1"/>
</dbReference>